<comment type="caution">
    <text evidence="3">The sequence shown here is derived from an EMBL/GenBank/DDBJ whole genome shotgun (WGS) entry which is preliminary data.</text>
</comment>
<reference evidence="3 4" key="1">
    <citation type="submission" date="2020-09" db="EMBL/GenBank/DDBJ databases">
        <title>De no assembly of potato wild relative species, Solanum commersonii.</title>
        <authorList>
            <person name="Cho K."/>
        </authorList>
    </citation>
    <scope>NUCLEOTIDE SEQUENCE [LARGE SCALE GENOMIC DNA]</scope>
    <source>
        <strain evidence="3">LZ3.2</strain>
        <tissue evidence="3">Leaf</tissue>
    </source>
</reference>
<evidence type="ECO:0000313" key="3">
    <source>
        <dbReference type="EMBL" id="KAG5604159.1"/>
    </source>
</evidence>
<dbReference type="InterPro" id="IPR054722">
    <property type="entry name" value="PolX-like_BBD"/>
</dbReference>
<keyword evidence="4" id="KW-1185">Reference proteome</keyword>
<dbReference type="EMBL" id="JACXVP010000005">
    <property type="protein sequence ID" value="KAG5604159.1"/>
    <property type="molecule type" value="Genomic_DNA"/>
</dbReference>
<sequence length="312" mass="33763">MAISEGLNSGANASTAVGREVIVIAEESPRILGKANSVGDVSPQTGNLNEALAFFSGNNTHQSFSGFTTRGSSSSGAGLGSGIGGSNFRPRKNPNSHLYCDYCNWKGHIRAQCYNLHGYPADWKGRRRPSPNSANLVGSTNSPGAPPGGGNSTTGVSHAFIINIPPAALSQQPHLSPQPQPHPHFSHQQYMQILQLLDSGHEQTDIDSRVRTTGKFSTDKWIIDSGASKNMVHNLHMLTHYKPISTSQEGRVYFPTSNLATVKHIGSSQILGGIEISNALHIPKFHYHLLYVSKLTKELNCTVLFYPDFCIF</sequence>
<dbReference type="PANTHER" id="PTHR34222">
    <property type="entry name" value="GAG_PRE-INTEGRS DOMAIN-CONTAINING PROTEIN"/>
    <property type="match status" value="1"/>
</dbReference>
<proteinExistence type="predicted"/>
<dbReference type="Pfam" id="PF22936">
    <property type="entry name" value="Pol_BBD"/>
    <property type="match status" value="1"/>
</dbReference>
<dbReference type="PANTHER" id="PTHR34222:SF82">
    <property type="entry name" value="CCHC-TYPE DOMAIN-CONTAINING PROTEIN"/>
    <property type="match status" value="1"/>
</dbReference>
<evidence type="ECO:0000256" key="1">
    <source>
        <dbReference type="SAM" id="MobiDB-lite"/>
    </source>
</evidence>
<dbReference type="AlphaFoldDB" id="A0A9J5YWM3"/>
<organism evidence="3 4">
    <name type="scientific">Solanum commersonii</name>
    <name type="common">Commerson's wild potato</name>
    <name type="synonym">Commerson's nightshade</name>
    <dbReference type="NCBI Taxonomy" id="4109"/>
    <lineage>
        <taxon>Eukaryota</taxon>
        <taxon>Viridiplantae</taxon>
        <taxon>Streptophyta</taxon>
        <taxon>Embryophyta</taxon>
        <taxon>Tracheophyta</taxon>
        <taxon>Spermatophyta</taxon>
        <taxon>Magnoliopsida</taxon>
        <taxon>eudicotyledons</taxon>
        <taxon>Gunneridae</taxon>
        <taxon>Pentapetalae</taxon>
        <taxon>asterids</taxon>
        <taxon>lamiids</taxon>
        <taxon>Solanales</taxon>
        <taxon>Solanaceae</taxon>
        <taxon>Solanoideae</taxon>
        <taxon>Solaneae</taxon>
        <taxon>Solanum</taxon>
    </lineage>
</organism>
<evidence type="ECO:0000313" key="4">
    <source>
        <dbReference type="Proteomes" id="UP000824120"/>
    </source>
</evidence>
<name>A0A9J5YWM3_SOLCO</name>
<accession>A0A9J5YWM3</accession>
<gene>
    <name evidence="3" type="ORF">H5410_025651</name>
</gene>
<dbReference type="Proteomes" id="UP000824120">
    <property type="component" value="Chromosome 5"/>
</dbReference>
<dbReference type="OrthoDB" id="1745225at2759"/>
<protein>
    <recommendedName>
        <fullName evidence="2">Retrovirus-related Pol polyprotein from transposon TNT 1-94-like beta-barrel domain-containing protein</fullName>
    </recommendedName>
</protein>
<feature type="domain" description="Retrovirus-related Pol polyprotein from transposon TNT 1-94-like beta-barrel" evidence="2">
    <location>
        <begin position="221"/>
        <end position="297"/>
    </location>
</feature>
<feature type="region of interest" description="Disordered" evidence="1">
    <location>
        <begin position="121"/>
        <end position="157"/>
    </location>
</feature>
<evidence type="ECO:0000259" key="2">
    <source>
        <dbReference type="Pfam" id="PF22936"/>
    </source>
</evidence>